<name>X1IZF6_9ZZZZ</name>
<proteinExistence type="predicted"/>
<evidence type="ECO:0000313" key="1">
    <source>
        <dbReference type="EMBL" id="GAH87851.1"/>
    </source>
</evidence>
<dbReference type="AlphaFoldDB" id="X1IZF6"/>
<dbReference type="EMBL" id="BARU01036109">
    <property type="protein sequence ID" value="GAH87851.1"/>
    <property type="molecule type" value="Genomic_DNA"/>
</dbReference>
<gene>
    <name evidence="1" type="ORF">S03H2_56456</name>
</gene>
<reference evidence="1" key="1">
    <citation type="journal article" date="2014" name="Front. Microbiol.">
        <title>High frequency of phylogenetically diverse reductive dehalogenase-homologous genes in deep subseafloor sedimentary metagenomes.</title>
        <authorList>
            <person name="Kawai M."/>
            <person name="Futagami T."/>
            <person name="Toyoda A."/>
            <person name="Takaki Y."/>
            <person name="Nishi S."/>
            <person name="Hori S."/>
            <person name="Arai W."/>
            <person name="Tsubouchi T."/>
            <person name="Morono Y."/>
            <person name="Uchiyama I."/>
            <person name="Ito T."/>
            <person name="Fujiyama A."/>
            <person name="Inagaki F."/>
            <person name="Takami H."/>
        </authorList>
    </citation>
    <scope>NUCLEOTIDE SEQUENCE</scope>
    <source>
        <strain evidence="1">Expedition CK06-06</strain>
    </source>
</reference>
<sequence length="46" mass="5714">MALAEFAFHYLIISIIDERYRLVYNIYKNTDINYFMRPTIDFFENQ</sequence>
<organism evidence="1">
    <name type="scientific">marine sediment metagenome</name>
    <dbReference type="NCBI Taxonomy" id="412755"/>
    <lineage>
        <taxon>unclassified sequences</taxon>
        <taxon>metagenomes</taxon>
        <taxon>ecological metagenomes</taxon>
    </lineage>
</organism>
<protein>
    <submittedName>
        <fullName evidence="1">Uncharacterized protein</fullName>
    </submittedName>
</protein>
<accession>X1IZF6</accession>
<comment type="caution">
    <text evidence="1">The sequence shown here is derived from an EMBL/GenBank/DDBJ whole genome shotgun (WGS) entry which is preliminary data.</text>
</comment>